<keyword evidence="4 8" id="KW-0819">tRNA processing</keyword>
<dbReference type="InterPro" id="IPR012796">
    <property type="entry name" value="Lysidine-tRNA-synth_C"/>
</dbReference>
<dbReference type="Gene3D" id="3.30.465.60">
    <property type="match status" value="1"/>
</dbReference>
<organism evidence="10 11">
    <name type="scientific">Planococcus shixiaomingii</name>
    <dbReference type="NCBI Taxonomy" id="3058393"/>
    <lineage>
        <taxon>Bacteria</taxon>
        <taxon>Bacillati</taxon>
        <taxon>Bacillota</taxon>
        <taxon>Bacilli</taxon>
        <taxon>Bacillales</taxon>
        <taxon>Caryophanaceae</taxon>
        <taxon>Planococcus</taxon>
    </lineage>
</organism>
<keyword evidence="5 8" id="KW-0547">Nucleotide-binding</keyword>
<evidence type="ECO:0000256" key="4">
    <source>
        <dbReference type="ARBA" id="ARBA00022694"/>
    </source>
</evidence>
<dbReference type="CDD" id="cd01992">
    <property type="entry name" value="TilS_N"/>
    <property type="match status" value="1"/>
</dbReference>
<keyword evidence="3 8" id="KW-0436">Ligase</keyword>
<dbReference type="NCBIfam" id="TIGR02433">
    <property type="entry name" value="lysidine_TilS_C"/>
    <property type="match status" value="1"/>
</dbReference>
<sequence length="470" mass="53537">MKGFQQNVHHHIHKHQLFGPGDRVLVGCSGGIDSIVLLHFLTTHQAALGISVTAVHVNHMLRGEESLQDRLFTEQLCAEWNVPCFSRDIPIQDILNTYGGNKQQVCREARYAYFSEVMQEAGATKLATAHHADDQLETILMAGIKGTLRSGSFGMPTSRPFSTGELVRPLLAVTKDDIASYAEEFSLSHREDPSNGQPVYTRNRIRHAVVPLLKQENVNVAAQFVELAETMQEDQQYLMKLAEEKMRQLVKQEEDGFSLLVEKFKQEDLALQKRLVLLLLNYLYNKKQVAITKQLAEQVRDMMHSSAGTAFLYLPQNYMMIRQYDRVYFRRQPIGEQAVKDSLIITDDWSSEVNGFRYKAMPLREANQQKNAVFWYFSALDDIVLMVRNRKPGDRIHLPGMEGAKKVARLMIDEKVPSSKRGNWPIIATASDEILLVPGIRHSKYVSQTERVEDNWVLIEQQVKVAKSGL</sequence>
<protein>
    <recommendedName>
        <fullName evidence="8">tRNA(Ile)-lysidine synthase</fullName>
        <ecNumber evidence="8">6.3.4.19</ecNumber>
    </recommendedName>
    <alternativeName>
        <fullName evidence="8">tRNA(Ile)-2-lysyl-cytidine synthase</fullName>
    </alternativeName>
    <alternativeName>
        <fullName evidence="8">tRNA(Ile)-lysidine synthetase</fullName>
    </alternativeName>
</protein>
<dbReference type="SMART" id="SM00977">
    <property type="entry name" value="TilS_C"/>
    <property type="match status" value="1"/>
</dbReference>
<dbReference type="Pfam" id="PF01171">
    <property type="entry name" value="ATP_bind_3"/>
    <property type="match status" value="1"/>
</dbReference>
<comment type="caution">
    <text evidence="10">The sequence shown here is derived from an EMBL/GenBank/DDBJ whole genome shotgun (WGS) entry which is preliminary data.</text>
</comment>
<comment type="similarity">
    <text evidence="8">Belongs to the tRNA(Ile)-lysidine synthase family.</text>
</comment>
<dbReference type="EMBL" id="JAUJWV010000008">
    <property type="protein sequence ID" value="MDN7243828.1"/>
    <property type="molecule type" value="Genomic_DNA"/>
</dbReference>
<dbReference type="PANTHER" id="PTHR43033:SF1">
    <property type="entry name" value="TRNA(ILE)-LYSIDINE SYNTHASE-RELATED"/>
    <property type="match status" value="1"/>
</dbReference>
<dbReference type="GO" id="GO:0032267">
    <property type="term" value="F:tRNA(Ile)-lysidine synthase activity"/>
    <property type="evidence" value="ECO:0007669"/>
    <property type="project" value="UniProtKB-EC"/>
</dbReference>
<dbReference type="RefSeq" id="WP_301725091.1">
    <property type="nucleotide sequence ID" value="NZ_JAUJWV010000008.1"/>
</dbReference>
<keyword evidence="11" id="KW-1185">Reference proteome</keyword>
<evidence type="ECO:0000313" key="10">
    <source>
        <dbReference type="EMBL" id="MDN7243828.1"/>
    </source>
</evidence>
<comment type="function">
    <text evidence="8">Ligates lysine onto the cytidine present at position 34 of the AUA codon-specific tRNA(Ile) that contains the anticodon CAU, in an ATP-dependent manner. Cytidine is converted to lysidine, thus changing the amino acid specificity of the tRNA from methionine to isoleucine.</text>
</comment>
<dbReference type="SUPFAM" id="SSF56037">
    <property type="entry name" value="PheT/TilS domain"/>
    <property type="match status" value="1"/>
</dbReference>
<dbReference type="InterPro" id="IPR012795">
    <property type="entry name" value="tRNA_Ile_lys_synt_N"/>
</dbReference>
<evidence type="ECO:0000256" key="7">
    <source>
        <dbReference type="ARBA" id="ARBA00048539"/>
    </source>
</evidence>
<evidence type="ECO:0000256" key="1">
    <source>
        <dbReference type="ARBA" id="ARBA00004496"/>
    </source>
</evidence>
<dbReference type="Pfam" id="PF11734">
    <property type="entry name" value="TilS_C"/>
    <property type="match status" value="1"/>
</dbReference>
<dbReference type="SUPFAM" id="SSF52402">
    <property type="entry name" value="Adenine nucleotide alpha hydrolases-like"/>
    <property type="match status" value="1"/>
</dbReference>
<dbReference type="HAMAP" id="MF_01161">
    <property type="entry name" value="tRNA_Ile_lys_synt"/>
    <property type="match status" value="1"/>
</dbReference>
<dbReference type="InterPro" id="IPR014729">
    <property type="entry name" value="Rossmann-like_a/b/a_fold"/>
</dbReference>
<evidence type="ECO:0000256" key="6">
    <source>
        <dbReference type="ARBA" id="ARBA00022840"/>
    </source>
</evidence>
<dbReference type="PANTHER" id="PTHR43033">
    <property type="entry name" value="TRNA(ILE)-LYSIDINE SYNTHASE-RELATED"/>
    <property type="match status" value="1"/>
</dbReference>
<dbReference type="EC" id="6.3.4.19" evidence="8"/>
<dbReference type="Proteomes" id="UP001172055">
    <property type="component" value="Unassembled WGS sequence"/>
</dbReference>
<dbReference type="Gene3D" id="3.40.50.620">
    <property type="entry name" value="HUPs"/>
    <property type="match status" value="1"/>
</dbReference>
<proteinExistence type="inferred from homology"/>
<feature type="binding site" evidence="8">
    <location>
        <begin position="29"/>
        <end position="34"/>
    </location>
    <ligand>
        <name>ATP</name>
        <dbReference type="ChEBI" id="CHEBI:30616"/>
    </ligand>
</feature>
<dbReference type="InterPro" id="IPR012094">
    <property type="entry name" value="tRNA_Ile_lys_synt"/>
</dbReference>
<evidence type="ECO:0000259" key="9">
    <source>
        <dbReference type="SMART" id="SM00977"/>
    </source>
</evidence>
<comment type="catalytic activity">
    <reaction evidence="7 8">
        <text>cytidine(34) in tRNA(Ile2) + L-lysine + ATP = lysidine(34) in tRNA(Ile2) + AMP + diphosphate + H(+)</text>
        <dbReference type="Rhea" id="RHEA:43744"/>
        <dbReference type="Rhea" id="RHEA-COMP:10625"/>
        <dbReference type="Rhea" id="RHEA-COMP:10670"/>
        <dbReference type="ChEBI" id="CHEBI:15378"/>
        <dbReference type="ChEBI" id="CHEBI:30616"/>
        <dbReference type="ChEBI" id="CHEBI:32551"/>
        <dbReference type="ChEBI" id="CHEBI:33019"/>
        <dbReference type="ChEBI" id="CHEBI:82748"/>
        <dbReference type="ChEBI" id="CHEBI:83665"/>
        <dbReference type="ChEBI" id="CHEBI:456215"/>
        <dbReference type="EC" id="6.3.4.19"/>
    </reaction>
</comment>
<gene>
    <name evidence="8 10" type="primary">tilS</name>
    <name evidence="10" type="ORF">QWY14_18745</name>
</gene>
<evidence type="ECO:0000256" key="3">
    <source>
        <dbReference type="ARBA" id="ARBA00022598"/>
    </source>
</evidence>
<reference evidence="10 11" key="1">
    <citation type="submission" date="2023-06" db="EMBL/GenBank/DDBJ databases">
        <title>Novel species in genus Planococcus.</title>
        <authorList>
            <person name="Ning S."/>
        </authorList>
    </citation>
    <scope>NUCLEOTIDE SEQUENCE [LARGE SCALE GENOMIC DNA]</scope>
    <source>
        <strain evidence="10 11">N028</strain>
    </source>
</reference>
<name>A0ABT8N7I5_9BACL</name>
<feature type="domain" description="Lysidine-tRNA(Ile) synthetase C-terminal" evidence="9">
    <location>
        <begin position="385"/>
        <end position="456"/>
    </location>
</feature>
<dbReference type="InterPro" id="IPR011063">
    <property type="entry name" value="TilS/TtcA_N"/>
</dbReference>
<evidence type="ECO:0000313" key="11">
    <source>
        <dbReference type="Proteomes" id="UP001172055"/>
    </source>
</evidence>
<keyword evidence="2 8" id="KW-0963">Cytoplasm</keyword>
<evidence type="ECO:0000256" key="5">
    <source>
        <dbReference type="ARBA" id="ARBA00022741"/>
    </source>
</evidence>
<keyword evidence="6 8" id="KW-0067">ATP-binding</keyword>
<comment type="subcellular location">
    <subcellularLocation>
        <location evidence="1 8">Cytoplasm</location>
    </subcellularLocation>
</comment>
<evidence type="ECO:0000256" key="2">
    <source>
        <dbReference type="ARBA" id="ARBA00022490"/>
    </source>
</evidence>
<comment type="domain">
    <text evidence="8">The N-terminal region contains the highly conserved SGGXDS motif, predicted to be a P-loop motif involved in ATP binding.</text>
</comment>
<evidence type="ECO:0000256" key="8">
    <source>
        <dbReference type="HAMAP-Rule" id="MF_01161"/>
    </source>
</evidence>
<dbReference type="SUPFAM" id="SSF82829">
    <property type="entry name" value="MesJ substrate recognition domain-like"/>
    <property type="match status" value="1"/>
</dbReference>
<dbReference type="NCBIfam" id="TIGR02432">
    <property type="entry name" value="lysidine_TilS_N"/>
    <property type="match status" value="1"/>
</dbReference>
<accession>A0ABT8N7I5</accession>